<feature type="transmembrane region" description="Helical" evidence="1">
    <location>
        <begin position="12"/>
        <end position="34"/>
    </location>
</feature>
<dbReference type="EMBL" id="JMIR01000037">
    <property type="protein sequence ID" value="KEO81456.1"/>
    <property type="molecule type" value="Genomic_DNA"/>
</dbReference>
<feature type="transmembrane region" description="Helical" evidence="1">
    <location>
        <begin position="46"/>
        <end position="63"/>
    </location>
</feature>
<dbReference type="Proteomes" id="UP000027931">
    <property type="component" value="Unassembled WGS sequence"/>
</dbReference>
<comment type="caution">
    <text evidence="2">The sequence shown here is derived from an EMBL/GenBank/DDBJ whole genome shotgun (WGS) entry which is preliminary data.</text>
</comment>
<sequence length="100" mass="10953">MRLLTSPIHPWSFVVSNVIVSVIVMSLQIVVTLFCMKKVFGIESGVPAYVLFPVLLLFGLAGIGLGGLYLNLVILVGFALAFGLVATYRFSRNNDTRMFV</sequence>
<accession>A0A074LGV0</accession>
<name>A0A074LGV0_9BACL</name>
<gene>
    <name evidence="2" type="ORF">EL26_20480</name>
</gene>
<dbReference type="STRING" id="1157490.EL26_20480"/>
<keyword evidence="1" id="KW-0472">Membrane</keyword>
<dbReference type="eggNOG" id="COG0842">
    <property type="taxonomic scope" value="Bacteria"/>
</dbReference>
<dbReference type="AlphaFoldDB" id="A0A074LGV0"/>
<evidence type="ECO:0000256" key="1">
    <source>
        <dbReference type="SAM" id="Phobius"/>
    </source>
</evidence>
<keyword evidence="3" id="KW-1185">Reference proteome</keyword>
<evidence type="ECO:0000313" key="3">
    <source>
        <dbReference type="Proteomes" id="UP000027931"/>
    </source>
</evidence>
<feature type="transmembrane region" description="Helical" evidence="1">
    <location>
        <begin position="69"/>
        <end position="88"/>
    </location>
</feature>
<protein>
    <submittedName>
        <fullName evidence="2">Uncharacterized protein</fullName>
    </submittedName>
</protein>
<keyword evidence="1" id="KW-0812">Transmembrane</keyword>
<organism evidence="2 3">
    <name type="scientific">Tumebacillus flagellatus</name>
    <dbReference type="NCBI Taxonomy" id="1157490"/>
    <lineage>
        <taxon>Bacteria</taxon>
        <taxon>Bacillati</taxon>
        <taxon>Bacillota</taxon>
        <taxon>Bacilli</taxon>
        <taxon>Bacillales</taxon>
        <taxon>Alicyclobacillaceae</taxon>
        <taxon>Tumebacillus</taxon>
    </lineage>
</organism>
<reference evidence="2 3" key="1">
    <citation type="journal article" date="2013" name="Int. J. Syst. Evol. Microbiol.">
        <title>Tumebacillus flagellatus sp. nov., an alpha-amylase/pullulanase-producing bacterium isolated from cassava wastewater.</title>
        <authorList>
            <person name="Wang Q."/>
            <person name="Xie N."/>
            <person name="Qin Y."/>
            <person name="Shen N."/>
            <person name="Zhu J."/>
            <person name="Mi H."/>
            <person name="Huang R."/>
        </authorList>
    </citation>
    <scope>NUCLEOTIDE SEQUENCE [LARGE SCALE GENOMIC DNA]</scope>
    <source>
        <strain evidence="2 3">GST4</strain>
    </source>
</reference>
<keyword evidence="1" id="KW-1133">Transmembrane helix</keyword>
<evidence type="ECO:0000313" key="2">
    <source>
        <dbReference type="EMBL" id="KEO81456.1"/>
    </source>
</evidence>
<proteinExistence type="predicted"/>